<sequence length="228" mass="24297">MPQPDAALLFAAGFGTRMRPLTDTLPKPLVRVAGRPLFDHALALVRDTGVGTVVANTHYHAARMAEHLAAANVLESHEATILDTGGGLKAALPLLSGDAVLTLNTDAVWTGPNPVAALLDAWDPKRMDGLMMLIPRESAVGHKGRGDFIPDSEGRLTYGPGLVYSGLQIVKTDPFRACTETVFSMHAIWKQMLHDNALFGIAHAGGWCDVGYPEAISLAETMLSDAHV</sequence>
<dbReference type="PANTHER" id="PTHR43584:SF8">
    <property type="entry name" value="N-ACETYLMURAMATE ALPHA-1-PHOSPHATE URIDYLYLTRANSFERASE"/>
    <property type="match status" value="1"/>
</dbReference>
<protein>
    <submittedName>
        <fullName evidence="5">Nucleotidyltransferase family protein</fullName>
    </submittedName>
</protein>
<dbReference type="PANTHER" id="PTHR43584">
    <property type="entry name" value="NUCLEOTIDYL TRANSFERASE"/>
    <property type="match status" value="1"/>
</dbReference>
<reference evidence="6" key="1">
    <citation type="journal article" date="2019" name="Int. J. Syst. Evol. Microbiol.">
        <title>The Global Catalogue of Microorganisms (GCM) 10K type strain sequencing project: providing services to taxonomists for standard genome sequencing and annotation.</title>
        <authorList>
            <consortium name="The Broad Institute Genomics Platform"/>
            <consortium name="The Broad Institute Genome Sequencing Center for Infectious Disease"/>
            <person name="Wu L."/>
            <person name="Ma J."/>
        </authorList>
    </citation>
    <scope>NUCLEOTIDE SEQUENCE [LARGE SCALE GENOMIC DNA]</scope>
    <source>
        <strain evidence="6">KCTC 52366</strain>
    </source>
</reference>
<dbReference type="SUPFAM" id="SSF53448">
    <property type="entry name" value="Nucleotide-diphospho-sugar transferases"/>
    <property type="match status" value="1"/>
</dbReference>
<dbReference type="Proteomes" id="UP001595632">
    <property type="component" value="Unassembled WGS sequence"/>
</dbReference>
<dbReference type="InterPro" id="IPR050065">
    <property type="entry name" value="GlmU-like"/>
</dbReference>
<proteinExistence type="predicted"/>
<dbReference type="Pfam" id="PF12804">
    <property type="entry name" value="NTP_transf_3"/>
    <property type="match status" value="1"/>
</dbReference>
<feature type="domain" description="MobA-like NTP transferase" evidence="4">
    <location>
        <begin position="7"/>
        <end position="128"/>
    </location>
</feature>
<gene>
    <name evidence="5" type="ORF">ACFOGP_03210</name>
</gene>
<evidence type="ECO:0000256" key="2">
    <source>
        <dbReference type="ARBA" id="ARBA00022695"/>
    </source>
</evidence>
<evidence type="ECO:0000256" key="3">
    <source>
        <dbReference type="ARBA" id="ARBA00022842"/>
    </source>
</evidence>
<dbReference type="InterPro" id="IPR025877">
    <property type="entry name" value="MobA-like_NTP_Trfase"/>
</dbReference>
<keyword evidence="2" id="KW-0548">Nucleotidyltransferase</keyword>
<dbReference type="RefSeq" id="WP_275632050.1">
    <property type="nucleotide sequence ID" value="NZ_JARGYD010000002.1"/>
</dbReference>
<evidence type="ECO:0000313" key="5">
    <source>
        <dbReference type="EMBL" id="MFC3141698.1"/>
    </source>
</evidence>
<dbReference type="EMBL" id="JBHRTB010000010">
    <property type="protein sequence ID" value="MFC3141698.1"/>
    <property type="molecule type" value="Genomic_DNA"/>
</dbReference>
<dbReference type="InterPro" id="IPR029044">
    <property type="entry name" value="Nucleotide-diphossugar_trans"/>
</dbReference>
<accession>A0ABV7GN65</accession>
<comment type="caution">
    <text evidence="5">The sequence shown here is derived from an EMBL/GenBank/DDBJ whole genome shotgun (WGS) entry which is preliminary data.</text>
</comment>
<organism evidence="5 6">
    <name type="scientific">Psychromarinibacter halotolerans</name>
    <dbReference type="NCBI Taxonomy" id="1775175"/>
    <lineage>
        <taxon>Bacteria</taxon>
        <taxon>Pseudomonadati</taxon>
        <taxon>Pseudomonadota</taxon>
        <taxon>Alphaproteobacteria</taxon>
        <taxon>Rhodobacterales</taxon>
        <taxon>Paracoccaceae</taxon>
        <taxon>Psychromarinibacter</taxon>
    </lineage>
</organism>
<dbReference type="CDD" id="cd06422">
    <property type="entry name" value="NTP_transferase_like_1"/>
    <property type="match status" value="1"/>
</dbReference>
<dbReference type="Gene3D" id="3.90.550.10">
    <property type="entry name" value="Spore Coat Polysaccharide Biosynthesis Protein SpsA, Chain A"/>
    <property type="match status" value="1"/>
</dbReference>
<evidence type="ECO:0000259" key="4">
    <source>
        <dbReference type="Pfam" id="PF12804"/>
    </source>
</evidence>
<name>A0ABV7GN65_9RHOB</name>
<keyword evidence="3" id="KW-0460">Magnesium</keyword>
<evidence type="ECO:0000313" key="6">
    <source>
        <dbReference type="Proteomes" id="UP001595632"/>
    </source>
</evidence>
<keyword evidence="6" id="KW-1185">Reference proteome</keyword>
<keyword evidence="1" id="KW-0808">Transferase</keyword>
<evidence type="ECO:0000256" key="1">
    <source>
        <dbReference type="ARBA" id="ARBA00022679"/>
    </source>
</evidence>